<keyword evidence="3" id="KW-0597">Phosphoprotein</keyword>
<dbReference type="InterPro" id="IPR013655">
    <property type="entry name" value="PAS_fold_3"/>
</dbReference>
<dbReference type="InterPro" id="IPR052162">
    <property type="entry name" value="Sensor_kinase/Photoreceptor"/>
</dbReference>
<feature type="domain" description="PAS" evidence="7">
    <location>
        <begin position="11"/>
        <end position="70"/>
    </location>
</feature>
<name>A0A974P2X4_9CAUL</name>
<dbReference type="GO" id="GO:0004673">
    <property type="term" value="F:protein histidine kinase activity"/>
    <property type="evidence" value="ECO:0007669"/>
    <property type="project" value="UniProtKB-EC"/>
</dbReference>
<dbReference type="AlphaFoldDB" id="A0A974P2X4"/>
<evidence type="ECO:0000259" key="8">
    <source>
        <dbReference type="PROSITE" id="PS50113"/>
    </source>
</evidence>
<dbReference type="EMBL" id="CP068570">
    <property type="protein sequence ID" value="QQZ50241.1"/>
    <property type="molecule type" value="Genomic_DNA"/>
</dbReference>
<protein>
    <recommendedName>
        <fullName evidence="2">histidine kinase</fullName>
        <ecNumber evidence="2">2.7.13.3</ecNumber>
    </recommendedName>
</protein>
<evidence type="ECO:0000256" key="4">
    <source>
        <dbReference type="ARBA" id="ARBA00022679"/>
    </source>
</evidence>
<dbReference type="Gene3D" id="3.30.450.20">
    <property type="entry name" value="PAS domain"/>
    <property type="match status" value="2"/>
</dbReference>
<feature type="domain" description="PAC" evidence="8">
    <location>
        <begin position="84"/>
        <end position="136"/>
    </location>
</feature>
<dbReference type="InterPro" id="IPR013656">
    <property type="entry name" value="PAS_4"/>
</dbReference>
<evidence type="ECO:0000256" key="6">
    <source>
        <dbReference type="SAM" id="MobiDB-lite"/>
    </source>
</evidence>
<dbReference type="InterPro" id="IPR000700">
    <property type="entry name" value="PAS-assoc_C"/>
</dbReference>
<dbReference type="PROSITE" id="PS50113">
    <property type="entry name" value="PAC"/>
    <property type="match status" value="1"/>
</dbReference>
<dbReference type="SMART" id="SM00086">
    <property type="entry name" value="PAC"/>
    <property type="match status" value="2"/>
</dbReference>
<keyword evidence="5" id="KW-0418">Kinase</keyword>
<dbReference type="FunFam" id="3.30.450.20:FF:000099">
    <property type="entry name" value="Sensory box sensor histidine kinase"/>
    <property type="match status" value="1"/>
</dbReference>
<comment type="catalytic activity">
    <reaction evidence="1">
        <text>ATP + protein L-histidine = ADP + protein N-phospho-L-histidine.</text>
        <dbReference type="EC" id="2.7.13.3"/>
    </reaction>
</comment>
<keyword evidence="4" id="KW-0808">Transferase</keyword>
<dbReference type="CDD" id="cd00130">
    <property type="entry name" value="PAS"/>
    <property type="match status" value="2"/>
</dbReference>
<dbReference type="PANTHER" id="PTHR43304">
    <property type="entry name" value="PHYTOCHROME-LIKE PROTEIN CPH1"/>
    <property type="match status" value="1"/>
</dbReference>
<evidence type="ECO:0000259" key="7">
    <source>
        <dbReference type="PROSITE" id="PS50112"/>
    </source>
</evidence>
<reference evidence="9" key="1">
    <citation type="submission" date="2021-01" db="EMBL/GenBank/DDBJ databases">
        <title>Genome sequence of Phenylobacterium sp. 20VBR1 isolated from a valley glaceir, Ny-Alesund, Svalbard.</title>
        <authorList>
            <person name="Thomas F.A."/>
            <person name="Krishnan K.P."/>
            <person name="Sinha R.K."/>
        </authorList>
    </citation>
    <scope>NUCLEOTIDE SEQUENCE</scope>
    <source>
        <strain evidence="9">20VBR1</strain>
    </source>
</reference>
<feature type="domain" description="PAS" evidence="7">
    <location>
        <begin position="148"/>
        <end position="218"/>
    </location>
</feature>
<dbReference type="EC" id="2.7.13.3" evidence="2"/>
<dbReference type="InterPro" id="IPR001610">
    <property type="entry name" value="PAC"/>
</dbReference>
<sequence length="304" mass="34115">MKAAEAALRDSDERFRTLTETMPGFAWSAHPTGALDYATQQWLSYSGLSLEQTVADGWLNAIHPEDLERVAGVWTACVASGDPYNIEFRLRRHDGTYRWFLVRGLPVRDEAGAISRWVGAAAEVEEIVEAREVQASHQQALEEEVETRTRERDRIWNVSRDLLLVTDNSGVVLSANPAWTASLGWSEADLAGRTTEWLQHPDDRARSQAETATIAEGQPTQRFENRFQHKAGDYRWLSWTAVSDEGLIYCVARDVTADKEGRPVCGRPRTPCVRPRRWRRWASSPAASPMTSTTCSPASSAPWT</sequence>
<evidence type="ECO:0000256" key="3">
    <source>
        <dbReference type="ARBA" id="ARBA00022553"/>
    </source>
</evidence>
<dbReference type="Pfam" id="PF08448">
    <property type="entry name" value="PAS_4"/>
    <property type="match status" value="1"/>
</dbReference>
<proteinExistence type="predicted"/>
<dbReference type="InterPro" id="IPR035965">
    <property type="entry name" value="PAS-like_dom_sf"/>
</dbReference>
<dbReference type="SUPFAM" id="SSF55785">
    <property type="entry name" value="PYP-like sensor domain (PAS domain)"/>
    <property type="match status" value="2"/>
</dbReference>
<dbReference type="SMART" id="SM00091">
    <property type="entry name" value="PAS"/>
    <property type="match status" value="2"/>
</dbReference>
<feature type="region of interest" description="Disordered" evidence="6">
    <location>
        <begin position="281"/>
        <end position="304"/>
    </location>
</feature>
<dbReference type="NCBIfam" id="TIGR00229">
    <property type="entry name" value="sensory_box"/>
    <property type="match status" value="2"/>
</dbReference>
<dbReference type="Pfam" id="PF08447">
    <property type="entry name" value="PAS_3"/>
    <property type="match status" value="1"/>
</dbReference>
<evidence type="ECO:0000256" key="5">
    <source>
        <dbReference type="ARBA" id="ARBA00022777"/>
    </source>
</evidence>
<dbReference type="PANTHER" id="PTHR43304:SF1">
    <property type="entry name" value="PAC DOMAIN-CONTAINING PROTEIN"/>
    <property type="match status" value="1"/>
</dbReference>
<gene>
    <name evidence="9" type="ORF">JKL49_00360</name>
</gene>
<organism evidence="9">
    <name type="scientific">Phenylobacterium glaciei</name>
    <dbReference type="NCBI Taxonomy" id="2803784"/>
    <lineage>
        <taxon>Bacteria</taxon>
        <taxon>Pseudomonadati</taxon>
        <taxon>Pseudomonadota</taxon>
        <taxon>Alphaproteobacteria</taxon>
        <taxon>Caulobacterales</taxon>
        <taxon>Caulobacteraceae</taxon>
        <taxon>Phenylobacterium</taxon>
    </lineage>
</organism>
<dbReference type="PROSITE" id="PS50112">
    <property type="entry name" value="PAS"/>
    <property type="match status" value="2"/>
</dbReference>
<evidence type="ECO:0000256" key="1">
    <source>
        <dbReference type="ARBA" id="ARBA00000085"/>
    </source>
</evidence>
<dbReference type="InterPro" id="IPR000014">
    <property type="entry name" value="PAS"/>
</dbReference>
<evidence type="ECO:0000256" key="2">
    <source>
        <dbReference type="ARBA" id="ARBA00012438"/>
    </source>
</evidence>
<evidence type="ECO:0000313" key="9">
    <source>
        <dbReference type="EMBL" id="QQZ50241.1"/>
    </source>
</evidence>
<accession>A0A974P2X4</accession>